<gene>
    <name evidence="2" type="ORF">ENO08_06020</name>
</gene>
<sequence>MDTVCVHAEDAKGWSVTGDLDQCAIIADGCWEYCNVYVEAPLDVTIGEYDTVRAVLSLCDFDGLCNPLCSADTTTLVLHVVETPTGAETGPVAVVLHQNVPNPFNPTTVIRFELPAPASVRLVVFDIRGRLVRTLVNGELPAGGKEIAWDGRDDDGRIVASGVYLYRLETPGTTVSRKIVLLR</sequence>
<dbReference type="InterPro" id="IPR025965">
    <property type="entry name" value="FlgD/Vpr_Ig-like"/>
</dbReference>
<dbReference type="Proteomes" id="UP000886069">
    <property type="component" value="Unassembled WGS sequence"/>
</dbReference>
<dbReference type="Gene3D" id="2.60.40.4070">
    <property type="match status" value="1"/>
</dbReference>
<dbReference type="EMBL" id="DSEC01000424">
    <property type="protein sequence ID" value="HER43998.1"/>
    <property type="molecule type" value="Genomic_DNA"/>
</dbReference>
<accession>A0A7V2F3Y6</accession>
<feature type="domain" description="FlgD/Vpr Ig-like" evidence="1">
    <location>
        <begin position="108"/>
        <end position="169"/>
    </location>
</feature>
<comment type="caution">
    <text evidence="2">The sequence shown here is derived from an EMBL/GenBank/DDBJ whole genome shotgun (WGS) entry which is preliminary data.</text>
</comment>
<evidence type="ECO:0000313" key="2">
    <source>
        <dbReference type="EMBL" id="HER43998.1"/>
    </source>
</evidence>
<dbReference type="InterPro" id="IPR026444">
    <property type="entry name" value="Secre_tail"/>
</dbReference>
<organism evidence="2">
    <name type="scientific">Eiseniibacteriota bacterium</name>
    <dbReference type="NCBI Taxonomy" id="2212470"/>
    <lineage>
        <taxon>Bacteria</taxon>
        <taxon>Candidatus Eiseniibacteriota</taxon>
    </lineage>
</organism>
<dbReference type="AlphaFoldDB" id="A0A7V2F3Y6"/>
<reference evidence="2" key="1">
    <citation type="journal article" date="2020" name="mSystems">
        <title>Genome- and Community-Level Interaction Insights into Carbon Utilization and Element Cycling Functions of Hydrothermarchaeota in Hydrothermal Sediment.</title>
        <authorList>
            <person name="Zhou Z."/>
            <person name="Liu Y."/>
            <person name="Xu W."/>
            <person name="Pan J."/>
            <person name="Luo Z.H."/>
            <person name="Li M."/>
        </authorList>
    </citation>
    <scope>NUCLEOTIDE SEQUENCE [LARGE SCALE GENOMIC DNA]</scope>
    <source>
        <strain evidence="2">SpSt-1233</strain>
    </source>
</reference>
<name>A0A7V2F3Y6_UNCEI</name>
<evidence type="ECO:0000259" key="1">
    <source>
        <dbReference type="Pfam" id="PF13860"/>
    </source>
</evidence>
<proteinExistence type="predicted"/>
<dbReference type="NCBIfam" id="TIGR04183">
    <property type="entry name" value="Por_Secre_tail"/>
    <property type="match status" value="1"/>
</dbReference>
<dbReference type="Pfam" id="PF13860">
    <property type="entry name" value="FlgD_ig"/>
    <property type="match status" value="1"/>
</dbReference>
<protein>
    <submittedName>
        <fullName evidence="2">T9SS type A sorting domain-containing protein</fullName>
    </submittedName>
</protein>